<feature type="chain" id="PRO_5045155007" evidence="2">
    <location>
        <begin position="18"/>
        <end position="588"/>
    </location>
</feature>
<feature type="transmembrane region" description="Helical" evidence="1">
    <location>
        <begin position="548"/>
        <end position="568"/>
    </location>
</feature>
<sequence length="588" mass="64752">MKKIAIWQIFLFEFVLASTLIESQCSALPQNSSCTLNCTSRIYEDYLGDCSPTVSVVEICNSSRCSLLENKNVTGSTIVQSTCSTFLDNNNDCQLNCSSRTYPYSDSCSGDVFVTEICDLNSCEVLYSRAVTVDIVECSVMPQENLLCDGSIYKAAYNWDLFFPCFYYKNSDEIFCQKKSYSNSINITVPVTQPALTTTTTTSASNIPTWLPNLLENIGILAVGLFIGFFDDLFPAKEMITTTVATTTLAPENGLSDVVIAAGGFLTGILFLSLIEFLAGSQNNEILTTLAPTLSTILTTNFQEEDVQILDEFFVYDSCATSPQLFELNTGESFISPGSPLSYNFVNCDGELTNLKSVASNQGIQFNLVLSEYDPVDSRIDFSNSNGDVFSFDIDISDENCANPRHSAFRKSLEMGFLERQQISNFKMKFALLTEDEISEEVLINEASSSCYEALESMETGMIDCKIIRFSSPEPNTRSNSASNCKSSSEVTLVARFLDNLEVEIKEEIIQNISMEIENRLNSKDDDGKIGQNEVLGLLTPQDNQGLFIAQMVVLSFCLCIGLAASAFQVQMYRAGASGNARHKGPVK</sequence>
<evidence type="ECO:0000313" key="3">
    <source>
        <dbReference type="EMBL" id="CAG5103564.1"/>
    </source>
</evidence>
<dbReference type="EMBL" id="OU015566">
    <property type="protein sequence ID" value="CAG5103564.1"/>
    <property type="molecule type" value="Genomic_DNA"/>
</dbReference>
<keyword evidence="2" id="KW-0732">Signal</keyword>
<organism evidence="3 4">
    <name type="scientific">Oikopleura dioica</name>
    <name type="common">Tunicate</name>
    <dbReference type="NCBI Taxonomy" id="34765"/>
    <lineage>
        <taxon>Eukaryota</taxon>
        <taxon>Metazoa</taxon>
        <taxon>Chordata</taxon>
        <taxon>Tunicata</taxon>
        <taxon>Appendicularia</taxon>
        <taxon>Copelata</taxon>
        <taxon>Oikopleuridae</taxon>
        <taxon>Oikopleura</taxon>
    </lineage>
</organism>
<keyword evidence="4" id="KW-1185">Reference proteome</keyword>
<proteinExistence type="predicted"/>
<keyword evidence="1" id="KW-0812">Transmembrane</keyword>
<name>A0ABN7ST83_OIKDI</name>
<evidence type="ECO:0000313" key="4">
    <source>
        <dbReference type="Proteomes" id="UP001158576"/>
    </source>
</evidence>
<reference evidence="3 4" key="1">
    <citation type="submission" date="2021-04" db="EMBL/GenBank/DDBJ databases">
        <authorList>
            <person name="Bliznina A."/>
        </authorList>
    </citation>
    <scope>NUCLEOTIDE SEQUENCE [LARGE SCALE GENOMIC DNA]</scope>
</reference>
<keyword evidence="1" id="KW-0472">Membrane</keyword>
<protein>
    <submittedName>
        <fullName evidence="3">Oidioi.mRNA.OKI2018_I69.chr1.g828.t1.cds</fullName>
    </submittedName>
</protein>
<evidence type="ECO:0000256" key="1">
    <source>
        <dbReference type="SAM" id="Phobius"/>
    </source>
</evidence>
<dbReference type="Proteomes" id="UP001158576">
    <property type="component" value="Chromosome 1"/>
</dbReference>
<accession>A0ABN7ST83</accession>
<evidence type="ECO:0000256" key="2">
    <source>
        <dbReference type="SAM" id="SignalP"/>
    </source>
</evidence>
<feature type="signal peptide" evidence="2">
    <location>
        <begin position="1"/>
        <end position="17"/>
    </location>
</feature>
<gene>
    <name evidence="3" type="ORF">OKIOD_LOCUS9593</name>
</gene>
<keyword evidence="1" id="KW-1133">Transmembrane helix</keyword>